<protein>
    <recommendedName>
        <fullName evidence="2">Clr5 domain-containing protein</fullName>
    </recommendedName>
</protein>
<dbReference type="PANTHER" id="PTHR38788">
    <property type="entry name" value="CLR5 DOMAIN-CONTAINING PROTEIN"/>
    <property type="match status" value="1"/>
</dbReference>
<proteinExistence type="predicted"/>
<sequence>MDATEARNNGTSGNDWEAKREVITSLYRDQNKTLKETMQIMAETHDFYARIATADTTKRKDVQDAHQEVGHIVDKNMKARDAIEIVRQQKARAAMGKSSVVYVRGRRVEPSKMQQYLHRVSEAVANEILLGTSDDSVSLEFNSYPANARVVVRTPSPDLTAPKSPTLPKRLDDPIDLRLPQECMQLLTSHMTSGYESGRWKVDPQIGGPDTVNSCAWLGHLNTARDMIIHNRTKQGFHLLGICLDQYKLHLLQPDADFWVITCAAIIGLSRIDPKLADTFIGYASRLASIVLPPGHPINLVWSRLSQLGLSGIASHAPVLLKAIIDTNKRYFTLLNPNRTHEPIAMYYSLHWLGLISPDDIDKLNQEGVAAASATEYARQRNRCRSAHRLNSEGQTAKAELELEGVLQWLETQPAGAWTDLRLEIRYEVFRLRSTMGKPSEVQAAAWDLYQFCMDTFGPGHYTTTFTGANLEIYFRATGQTLVADRLRKDFEAQWKLLCKKARSFKKEKGSPPRDWNAVQKQESTSQ</sequence>
<comment type="caution">
    <text evidence="3">The sequence shown here is derived from an EMBL/GenBank/DDBJ whole genome shotgun (WGS) entry which is preliminary data.</text>
</comment>
<dbReference type="InterPro" id="IPR025676">
    <property type="entry name" value="Clr5_dom"/>
</dbReference>
<reference evidence="3 4" key="1">
    <citation type="submission" date="2018-06" db="EMBL/GenBank/DDBJ databases">
        <title>Complete Genomes of Monosporascus.</title>
        <authorList>
            <person name="Robinson A.J."/>
            <person name="Natvig D.O."/>
        </authorList>
    </citation>
    <scope>NUCLEOTIDE SEQUENCE [LARGE SCALE GENOMIC DNA]</scope>
    <source>
        <strain evidence="3 4">CBS 609.92</strain>
    </source>
</reference>
<feature type="domain" description="Clr5" evidence="2">
    <location>
        <begin position="14"/>
        <end position="50"/>
    </location>
</feature>
<accession>A0ABY0HFS3</accession>
<dbReference type="EMBL" id="QJNS01000057">
    <property type="protein sequence ID" value="RYO90392.1"/>
    <property type="molecule type" value="Genomic_DNA"/>
</dbReference>
<feature type="region of interest" description="Disordered" evidence="1">
    <location>
        <begin position="505"/>
        <end position="527"/>
    </location>
</feature>
<evidence type="ECO:0000259" key="2">
    <source>
        <dbReference type="Pfam" id="PF14420"/>
    </source>
</evidence>
<organism evidence="3 4">
    <name type="scientific">Monosporascus cannonballus</name>
    <dbReference type="NCBI Taxonomy" id="155416"/>
    <lineage>
        <taxon>Eukaryota</taxon>
        <taxon>Fungi</taxon>
        <taxon>Dikarya</taxon>
        <taxon>Ascomycota</taxon>
        <taxon>Pezizomycotina</taxon>
        <taxon>Sordariomycetes</taxon>
        <taxon>Xylariomycetidae</taxon>
        <taxon>Xylariales</taxon>
        <taxon>Xylariales incertae sedis</taxon>
        <taxon>Monosporascus</taxon>
    </lineage>
</organism>
<keyword evidence="4" id="KW-1185">Reference proteome</keyword>
<evidence type="ECO:0000313" key="4">
    <source>
        <dbReference type="Proteomes" id="UP000294003"/>
    </source>
</evidence>
<dbReference type="Proteomes" id="UP000294003">
    <property type="component" value="Unassembled WGS sequence"/>
</dbReference>
<evidence type="ECO:0000313" key="3">
    <source>
        <dbReference type="EMBL" id="RYO90392.1"/>
    </source>
</evidence>
<name>A0ABY0HFS3_9PEZI</name>
<dbReference type="Pfam" id="PF14420">
    <property type="entry name" value="Clr5"/>
    <property type="match status" value="1"/>
</dbReference>
<dbReference type="PANTHER" id="PTHR38788:SF3">
    <property type="entry name" value="CLR5 DOMAIN-CONTAINING PROTEIN"/>
    <property type="match status" value="1"/>
</dbReference>
<gene>
    <name evidence="3" type="ORF">DL762_002722</name>
</gene>
<evidence type="ECO:0000256" key="1">
    <source>
        <dbReference type="SAM" id="MobiDB-lite"/>
    </source>
</evidence>